<sequence length="234" mass="27053">MARREPWFQLTVECDVTLPPVQGLHFSQTGFLLQIRKFLEDYNGNVREDDREEEFQEELVLPEFVFGSNRHRNYVAHRLREAGWRTDQRGLERILDVVFSDAKLLLEKEKQKKQKKNNSEFGGIPTIILRVKKMVRWEDELEALALELSMQETPKPVPAKKDSVKALRKVKLQPEADGLGASTEECMICMEQLSPGTEVTCMPCSHLFHGDCIEKWLNTSHRCPLCRFPMPASP</sequence>
<dbReference type="GO" id="GO:0016567">
    <property type="term" value="P:protein ubiquitination"/>
    <property type="evidence" value="ECO:0007669"/>
    <property type="project" value="TreeGrafter"/>
</dbReference>
<dbReference type="Proteomes" id="UP000515121">
    <property type="component" value="Unplaced"/>
</dbReference>
<dbReference type="GO" id="GO:0061630">
    <property type="term" value="F:ubiquitin protein ligase activity"/>
    <property type="evidence" value="ECO:0007669"/>
    <property type="project" value="UniProtKB-EC"/>
</dbReference>
<proteinExistence type="predicted"/>
<dbReference type="PANTHER" id="PTHR15710:SF59">
    <property type="entry name" value="E3 UBIQUITIN-PROTEIN LIGASE SDIR1-LIKE"/>
    <property type="match status" value="1"/>
</dbReference>
<dbReference type="GO" id="GO:0008270">
    <property type="term" value="F:zinc ion binding"/>
    <property type="evidence" value="ECO:0007669"/>
    <property type="project" value="UniProtKB-KW"/>
</dbReference>
<dbReference type="GO" id="GO:0005737">
    <property type="term" value="C:cytoplasm"/>
    <property type="evidence" value="ECO:0007669"/>
    <property type="project" value="TreeGrafter"/>
</dbReference>
<accession>A0A6P5ZR74</accession>
<dbReference type="GeneID" id="111303195"/>
<dbReference type="SMART" id="SM00744">
    <property type="entry name" value="RINGv"/>
    <property type="match status" value="1"/>
</dbReference>
<organism evidence="8 9">
    <name type="scientific">Durio zibethinus</name>
    <name type="common">Durian</name>
    <dbReference type="NCBI Taxonomy" id="66656"/>
    <lineage>
        <taxon>Eukaryota</taxon>
        <taxon>Viridiplantae</taxon>
        <taxon>Streptophyta</taxon>
        <taxon>Embryophyta</taxon>
        <taxon>Tracheophyta</taxon>
        <taxon>Spermatophyta</taxon>
        <taxon>Magnoliopsida</taxon>
        <taxon>eudicotyledons</taxon>
        <taxon>Gunneridae</taxon>
        <taxon>Pentapetalae</taxon>
        <taxon>rosids</taxon>
        <taxon>malvids</taxon>
        <taxon>Malvales</taxon>
        <taxon>Malvaceae</taxon>
        <taxon>Helicteroideae</taxon>
        <taxon>Durio</taxon>
    </lineage>
</organism>
<dbReference type="AlphaFoldDB" id="A0A6P5ZR74"/>
<evidence type="ECO:0000256" key="4">
    <source>
        <dbReference type="ARBA" id="ARBA00022771"/>
    </source>
</evidence>
<reference evidence="9" key="1">
    <citation type="submission" date="2025-08" db="UniProtKB">
        <authorList>
            <consortium name="RefSeq"/>
        </authorList>
    </citation>
    <scope>IDENTIFICATION</scope>
    <source>
        <tissue evidence="9">Fruit stalk</tissue>
    </source>
</reference>
<keyword evidence="4 6" id="KW-0863">Zinc-finger</keyword>
<evidence type="ECO:0000256" key="2">
    <source>
        <dbReference type="ARBA" id="ARBA00012483"/>
    </source>
</evidence>
<evidence type="ECO:0000259" key="7">
    <source>
        <dbReference type="PROSITE" id="PS50089"/>
    </source>
</evidence>
<evidence type="ECO:0000256" key="5">
    <source>
        <dbReference type="ARBA" id="ARBA00022833"/>
    </source>
</evidence>
<dbReference type="InterPro" id="IPR013083">
    <property type="entry name" value="Znf_RING/FYVE/PHD"/>
</dbReference>
<dbReference type="CDD" id="cd16454">
    <property type="entry name" value="RING-H2_PA-TM-RING"/>
    <property type="match status" value="1"/>
</dbReference>
<keyword evidence="3" id="KW-0479">Metal-binding</keyword>
<dbReference type="RefSeq" id="XP_022755027.1">
    <property type="nucleotide sequence ID" value="XM_022899292.1"/>
</dbReference>
<name>A0A6P5ZR74_DURZI</name>
<comment type="catalytic activity">
    <reaction evidence="1">
        <text>S-ubiquitinyl-[E2 ubiquitin-conjugating enzyme]-L-cysteine + [acceptor protein]-L-lysine = [E2 ubiquitin-conjugating enzyme]-L-cysteine + N(6)-ubiquitinyl-[acceptor protein]-L-lysine.</text>
        <dbReference type="EC" id="2.3.2.27"/>
    </reaction>
</comment>
<dbReference type="InterPro" id="IPR011016">
    <property type="entry name" value="Znf_RING-CH"/>
</dbReference>
<dbReference type="KEGG" id="dzi:111303195"/>
<dbReference type="EC" id="2.3.2.27" evidence="2"/>
<dbReference type="SUPFAM" id="SSF57850">
    <property type="entry name" value="RING/U-box"/>
    <property type="match status" value="1"/>
</dbReference>
<evidence type="ECO:0000256" key="6">
    <source>
        <dbReference type="PROSITE-ProRule" id="PRU00175"/>
    </source>
</evidence>
<dbReference type="InterPro" id="IPR001841">
    <property type="entry name" value="Znf_RING"/>
</dbReference>
<feature type="domain" description="RING-type" evidence="7">
    <location>
        <begin position="186"/>
        <end position="227"/>
    </location>
</feature>
<evidence type="ECO:0000313" key="9">
    <source>
        <dbReference type="RefSeq" id="XP_022755027.1"/>
    </source>
</evidence>
<dbReference type="PANTHER" id="PTHR15710">
    <property type="entry name" value="E3 UBIQUITIN-PROTEIN LIGASE PRAJA"/>
    <property type="match status" value="1"/>
</dbReference>
<protein>
    <recommendedName>
        <fullName evidence="2">RING-type E3 ubiquitin transferase</fullName>
        <ecNumber evidence="2">2.3.2.27</ecNumber>
    </recommendedName>
</protein>
<evidence type="ECO:0000256" key="1">
    <source>
        <dbReference type="ARBA" id="ARBA00000900"/>
    </source>
</evidence>
<dbReference type="Pfam" id="PF13639">
    <property type="entry name" value="zf-RING_2"/>
    <property type="match status" value="1"/>
</dbReference>
<gene>
    <name evidence="9" type="primary">LOC111303195</name>
</gene>
<keyword evidence="8" id="KW-1185">Reference proteome</keyword>
<keyword evidence="5" id="KW-0862">Zinc</keyword>
<evidence type="ECO:0000313" key="8">
    <source>
        <dbReference type="Proteomes" id="UP000515121"/>
    </source>
</evidence>
<dbReference type="SMART" id="SM00184">
    <property type="entry name" value="RING"/>
    <property type="match status" value="1"/>
</dbReference>
<dbReference type="OrthoDB" id="986802at2759"/>
<dbReference type="PROSITE" id="PS50089">
    <property type="entry name" value="ZF_RING_2"/>
    <property type="match status" value="1"/>
</dbReference>
<evidence type="ECO:0000256" key="3">
    <source>
        <dbReference type="ARBA" id="ARBA00022723"/>
    </source>
</evidence>
<dbReference type="Gene3D" id="3.30.40.10">
    <property type="entry name" value="Zinc/RING finger domain, C3HC4 (zinc finger)"/>
    <property type="match status" value="1"/>
</dbReference>